<dbReference type="GO" id="GO:0008239">
    <property type="term" value="F:dipeptidyl-peptidase activity"/>
    <property type="evidence" value="ECO:0007669"/>
    <property type="project" value="TreeGrafter"/>
</dbReference>
<dbReference type="GO" id="GO:0046872">
    <property type="term" value="F:metal ion binding"/>
    <property type="evidence" value="ECO:0007669"/>
    <property type="project" value="UniProtKB-KW"/>
</dbReference>
<keyword evidence="2" id="KW-0378">Hydrolase</keyword>
<dbReference type="PANTHER" id="PTHR23422:SF11">
    <property type="entry name" value="DIPEPTIDYL PEPTIDASE 3"/>
    <property type="match status" value="1"/>
</dbReference>
<keyword evidence="1" id="KW-0479">Metal-binding</keyword>
<comment type="caution">
    <text evidence="3">The sequence shown here is derived from an EMBL/GenBank/DDBJ whole genome shotgun (WGS) entry which is preliminary data.</text>
</comment>
<organism evidence="3 4">
    <name type="scientific">Araneus ventricosus</name>
    <name type="common">Orbweaver spider</name>
    <name type="synonym">Epeira ventricosa</name>
    <dbReference type="NCBI Taxonomy" id="182803"/>
    <lineage>
        <taxon>Eukaryota</taxon>
        <taxon>Metazoa</taxon>
        <taxon>Ecdysozoa</taxon>
        <taxon>Arthropoda</taxon>
        <taxon>Chelicerata</taxon>
        <taxon>Arachnida</taxon>
        <taxon>Araneae</taxon>
        <taxon>Araneomorphae</taxon>
        <taxon>Entelegynae</taxon>
        <taxon>Araneoidea</taxon>
        <taxon>Araneidae</taxon>
        <taxon>Araneus</taxon>
    </lineage>
</organism>
<dbReference type="GO" id="GO:0005737">
    <property type="term" value="C:cytoplasm"/>
    <property type="evidence" value="ECO:0007669"/>
    <property type="project" value="TreeGrafter"/>
</dbReference>
<evidence type="ECO:0000256" key="1">
    <source>
        <dbReference type="ARBA" id="ARBA00022723"/>
    </source>
</evidence>
<accession>A0A4Y2RGH8</accession>
<protein>
    <submittedName>
        <fullName evidence="3">Dipeptidyl peptidase 3</fullName>
    </submittedName>
</protein>
<dbReference type="Proteomes" id="UP000499080">
    <property type="component" value="Unassembled WGS sequence"/>
</dbReference>
<sequence>AHSQARYVMLQVMLESGEYFVEIEKITGSEDKPDLLLTVDRTKLASVGKKAIGDFLGKLQLYRSTPNVTVAKEMYDKYSLATLEENKYPFLECREIVMD</sequence>
<evidence type="ECO:0000313" key="3">
    <source>
        <dbReference type="EMBL" id="GBN74813.1"/>
    </source>
</evidence>
<evidence type="ECO:0000256" key="2">
    <source>
        <dbReference type="ARBA" id="ARBA00022801"/>
    </source>
</evidence>
<dbReference type="InterPro" id="IPR039461">
    <property type="entry name" value="Peptidase_M49"/>
</dbReference>
<dbReference type="OrthoDB" id="4694525at2759"/>
<keyword evidence="4" id="KW-1185">Reference proteome</keyword>
<dbReference type="AlphaFoldDB" id="A0A4Y2RGH8"/>
<gene>
    <name evidence="3" type="primary">dpp3_9</name>
    <name evidence="3" type="ORF">AVEN_273119_1</name>
</gene>
<reference evidence="3 4" key="1">
    <citation type="journal article" date="2019" name="Sci. Rep.">
        <title>Orb-weaving spider Araneus ventricosus genome elucidates the spidroin gene catalogue.</title>
        <authorList>
            <person name="Kono N."/>
            <person name="Nakamura H."/>
            <person name="Ohtoshi R."/>
            <person name="Moran D.A.P."/>
            <person name="Shinohara A."/>
            <person name="Yoshida Y."/>
            <person name="Fujiwara M."/>
            <person name="Mori M."/>
            <person name="Tomita M."/>
            <person name="Arakawa K."/>
        </authorList>
    </citation>
    <scope>NUCLEOTIDE SEQUENCE [LARGE SCALE GENOMIC DNA]</scope>
</reference>
<feature type="non-terminal residue" evidence="3">
    <location>
        <position position="1"/>
    </location>
</feature>
<evidence type="ECO:0000313" key="4">
    <source>
        <dbReference type="Proteomes" id="UP000499080"/>
    </source>
</evidence>
<name>A0A4Y2RGH8_ARAVE</name>
<dbReference type="PANTHER" id="PTHR23422">
    <property type="entry name" value="DIPEPTIDYL PEPTIDASE III-RELATED"/>
    <property type="match status" value="1"/>
</dbReference>
<dbReference type="EMBL" id="BGPR01144825">
    <property type="protein sequence ID" value="GBN74813.1"/>
    <property type="molecule type" value="Genomic_DNA"/>
</dbReference>
<dbReference type="Pfam" id="PF03571">
    <property type="entry name" value="Peptidase_M49"/>
    <property type="match status" value="1"/>
</dbReference>
<proteinExistence type="predicted"/>